<dbReference type="EMBL" id="KV453843">
    <property type="protein sequence ID" value="ODV88668.1"/>
    <property type="molecule type" value="Genomic_DNA"/>
</dbReference>
<keyword evidence="3" id="KW-0067">ATP-binding</keyword>
<dbReference type="GO" id="GO:0006281">
    <property type="term" value="P:DNA repair"/>
    <property type="evidence" value="ECO:0007669"/>
    <property type="project" value="TreeGrafter"/>
</dbReference>
<keyword evidence="5" id="KW-0472">Membrane</keyword>
<feature type="region of interest" description="Disordered" evidence="4">
    <location>
        <begin position="1121"/>
        <end position="1155"/>
    </location>
</feature>
<dbReference type="Pfam" id="PF00176">
    <property type="entry name" value="SNF2-rel_dom"/>
    <property type="match status" value="1"/>
</dbReference>
<feature type="transmembrane region" description="Helical" evidence="5">
    <location>
        <begin position="99"/>
        <end position="121"/>
    </location>
</feature>
<protein>
    <recommendedName>
        <fullName evidence="6">Helicase C-terminal domain-containing protein</fullName>
    </recommendedName>
</protein>
<evidence type="ECO:0000313" key="7">
    <source>
        <dbReference type="EMBL" id="ODV88668.1"/>
    </source>
</evidence>
<dbReference type="InterPro" id="IPR027417">
    <property type="entry name" value="P-loop_NTPase"/>
</dbReference>
<dbReference type="InterPro" id="IPR049730">
    <property type="entry name" value="SNF2/RAD54-like_C"/>
</dbReference>
<dbReference type="AlphaFoldDB" id="A0A1E4TAI6"/>
<evidence type="ECO:0000256" key="3">
    <source>
        <dbReference type="ARBA" id="ARBA00022840"/>
    </source>
</evidence>
<dbReference type="InterPro" id="IPR014001">
    <property type="entry name" value="Helicase_ATP-bd"/>
</dbReference>
<keyword evidence="8" id="KW-1185">Reference proteome</keyword>
<accession>A0A1E4TAI6</accession>
<dbReference type="InterPro" id="IPR001650">
    <property type="entry name" value="Helicase_C-like"/>
</dbReference>
<dbReference type="SMART" id="SM00490">
    <property type="entry name" value="HELICc"/>
    <property type="match status" value="1"/>
</dbReference>
<dbReference type="InterPro" id="IPR000330">
    <property type="entry name" value="SNF2_N"/>
</dbReference>
<dbReference type="CDD" id="cd18008">
    <property type="entry name" value="DEXDc_SHPRH-like"/>
    <property type="match status" value="1"/>
</dbReference>
<dbReference type="PANTHER" id="PTHR45626">
    <property type="entry name" value="TRANSCRIPTION TERMINATION FACTOR 2-RELATED"/>
    <property type="match status" value="1"/>
</dbReference>
<evidence type="ECO:0000256" key="4">
    <source>
        <dbReference type="SAM" id="MobiDB-lite"/>
    </source>
</evidence>
<feature type="domain" description="Helicase C-terminal" evidence="6">
    <location>
        <begin position="932"/>
        <end position="1088"/>
    </location>
</feature>
<evidence type="ECO:0000256" key="1">
    <source>
        <dbReference type="ARBA" id="ARBA00022741"/>
    </source>
</evidence>
<dbReference type="GO" id="GO:0005524">
    <property type="term" value="F:ATP binding"/>
    <property type="evidence" value="ECO:0007669"/>
    <property type="project" value="UniProtKB-KW"/>
</dbReference>
<dbReference type="Proteomes" id="UP000095023">
    <property type="component" value="Unassembled WGS sequence"/>
</dbReference>
<keyword evidence="2" id="KW-0378">Hydrolase</keyword>
<name>A0A1E4TAI6_9ASCO</name>
<dbReference type="GO" id="GO:0016787">
    <property type="term" value="F:hydrolase activity"/>
    <property type="evidence" value="ECO:0007669"/>
    <property type="project" value="UniProtKB-KW"/>
</dbReference>
<dbReference type="InterPro" id="IPR038718">
    <property type="entry name" value="SNF2-like_sf"/>
</dbReference>
<dbReference type="GO" id="GO:0005634">
    <property type="term" value="C:nucleus"/>
    <property type="evidence" value="ECO:0007669"/>
    <property type="project" value="TreeGrafter"/>
</dbReference>
<dbReference type="SMART" id="SM00487">
    <property type="entry name" value="DEXDc"/>
    <property type="match status" value="1"/>
</dbReference>
<dbReference type="SUPFAM" id="SSF52540">
    <property type="entry name" value="P-loop containing nucleoside triphosphate hydrolases"/>
    <property type="match status" value="2"/>
</dbReference>
<feature type="compositionally biased region" description="Polar residues" evidence="4">
    <location>
        <begin position="1121"/>
        <end position="1131"/>
    </location>
</feature>
<proteinExistence type="predicted"/>
<evidence type="ECO:0000259" key="6">
    <source>
        <dbReference type="PROSITE" id="PS51194"/>
    </source>
</evidence>
<reference evidence="8" key="1">
    <citation type="submission" date="2016-02" db="EMBL/GenBank/DDBJ databases">
        <title>Comparative genomics of biotechnologically important yeasts.</title>
        <authorList>
            <consortium name="DOE Joint Genome Institute"/>
            <person name="Riley R."/>
            <person name="Haridas S."/>
            <person name="Wolfe K.H."/>
            <person name="Lopes M.R."/>
            <person name="Hittinger C.T."/>
            <person name="Goker M."/>
            <person name="Salamov A."/>
            <person name="Wisecaver J."/>
            <person name="Long T.M."/>
            <person name="Aerts A.L."/>
            <person name="Barry K."/>
            <person name="Choi C."/>
            <person name="Clum A."/>
            <person name="Coughlan A.Y."/>
            <person name="Deshpande S."/>
            <person name="Douglass A.P."/>
            <person name="Hanson S.J."/>
            <person name="Klenk H.-P."/>
            <person name="Labutti K."/>
            <person name="Lapidus A."/>
            <person name="Lindquist E."/>
            <person name="Lipzen A."/>
            <person name="Meier-Kolthoff J.P."/>
            <person name="Ohm R.A."/>
            <person name="Otillar R.P."/>
            <person name="Pangilinan J."/>
            <person name="Peng Y."/>
            <person name="Rokas A."/>
            <person name="Rosa C.A."/>
            <person name="Scheuner C."/>
            <person name="Sibirny A.A."/>
            <person name="Slot J.C."/>
            <person name="Stielow J.B."/>
            <person name="Sun H."/>
            <person name="Kurtzman C.P."/>
            <person name="Blackwell M."/>
            <person name="Jeffries T.W."/>
            <person name="Grigoriev I.V."/>
        </authorList>
    </citation>
    <scope>NUCLEOTIDE SEQUENCE [LARGE SCALE GENOMIC DNA]</scope>
    <source>
        <strain evidence="8">NRRL Y-17796</strain>
    </source>
</reference>
<dbReference type="Pfam" id="PF00271">
    <property type="entry name" value="Helicase_C"/>
    <property type="match status" value="1"/>
</dbReference>
<dbReference type="InterPro" id="IPR050628">
    <property type="entry name" value="SNF2_RAD54_helicase_TF"/>
</dbReference>
<evidence type="ECO:0000256" key="2">
    <source>
        <dbReference type="ARBA" id="ARBA00022801"/>
    </source>
</evidence>
<dbReference type="OrthoDB" id="2801544at2759"/>
<evidence type="ECO:0000313" key="8">
    <source>
        <dbReference type="Proteomes" id="UP000095023"/>
    </source>
</evidence>
<sequence length="1155" mass="129789">MRVTSIAPMRPALSMMMRPSMASSFRTTMPKFSAEGGKKSGFNVPVEIYPLFAACIAAIASGTYFTYKKFATEEFRLSKSYDPSKNSETWKQQLPEKDVGVCLLMHVIPIAVIALSVGAFVDTSGLQTADWTPLDASLLNAHPLKALIQLQCAYATAKPAADLHHIFVRVYAPVAASTAAADNPPNKVLVQYWQHIYAIALPDECWNNPLPAVVADAARTPHPLSLVDLYNGLPSSRPLNVTNPYAQYLIDQIGDSIAGVRTSLYIYQRESVARMIELEMDQDRVRSPLLERFRGPLGKVYYRNRANWHLVFEQPPTVASPRGGILAEDMGLGKTLICLTLVVLTKNHWSRLPANATLNTPVVAPTPRIPKLSSLLKHMVLVNGLPWETYKDELPPRVVADLAATDRSFSEVLPPARSARLNVERERQRKAGMLQEPTLILSKTTLIVCPDALVKQWLKEIDKHLESGVLSIFTFTRSSQCTVSAQTLCNFDVVIMPLSVFASEYEPTVSAPNVLLWGKPSIDSLLMHIRWKRIIVDEGQNMGSSTSRASHLADQLSVDCRWVVTGTPARGLVNTEIITGSSTHTANLEKQDLRHLGHIVRIFLKMEPWTSTKNMWTDYITRPIASERKAPVNDTHGMHWTILNNVLHQIIVRHQPKDALAQVCLPELFTKTVFLEASYHNRLSLNLFAAALATNAVTSERSDQDYMFHPSNRGRLRRLVNNLLRVTFSWSGFTLDEVRQMVNVARQVKDKHRDKYSANDLELLDKAVQAGEAAISDPEWLAFVSLHEIGFYITGVPRNLKDILEVSDPLDDGTRVYGGNQLVTLQRSAEKLLSEGNDAVDLDDIFTLNQTVYDKVREDHARMEQQSRKRSKNTEKLHEKEVGVPDHLFQLTKPFDEQHKNSDMTNTETLEKLQNITLLGTSSGRMSYLISGILQHMSEEKILVFYQDNGAMHHISEALEIVRVEHFIYTADIPLDVRTQCLIQFNTEEMPRVLLMDVRMAARGLHLAAASRIYFITPVWLPDVEAQAVKRAHRIGQKREVHVETLVMKGTLENAIVERRMVLHKEGADTAKDMVADEVIRHYIQNLGFFSADRLSRVETLESYGQTEPVRVLMPARHSISNSLLPNSSATHADPTVKRPLEREDTAPKRVRFAA</sequence>
<dbReference type="CDD" id="cd18793">
    <property type="entry name" value="SF2_C_SNF"/>
    <property type="match status" value="1"/>
</dbReference>
<keyword evidence="5" id="KW-1133">Transmembrane helix</keyword>
<keyword evidence="1" id="KW-0547">Nucleotide-binding</keyword>
<organism evidence="7 8">
    <name type="scientific">Tortispora caseinolytica NRRL Y-17796</name>
    <dbReference type="NCBI Taxonomy" id="767744"/>
    <lineage>
        <taxon>Eukaryota</taxon>
        <taxon>Fungi</taxon>
        <taxon>Dikarya</taxon>
        <taxon>Ascomycota</taxon>
        <taxon>Saccharomycotina</taxon>
        <taxon>Trigonopsidomycetes</taxon>
        <taxon>Trigonopsidales</taxon>
        <taxon>Trigonopsidaceae</taxon>
        <taxon>Tortispora</taxon>
    </lineage>
</organism>
<gene>
    <name evidence="7" type="ORF">CANCADRAFT_3315</name>
</gene>
<feature type="compositionally biased region" description="Basic and acidic residues" evidence="4">
    <location>
        <begin position="1135"/>
        <end position="1148"/>
    </location>
</feature>
<dbReference type="Gene3D" id="3.40.50.300">
    <property type="entry name" value="P-loop containing nucleotide triphosphate hydrolases"/>
    <property type="match status" value="1"/>
</dbReference>
<feature type="transmembrane region" description="Helical" evidence="5">
    <location>
        <begin position="48"/>
        <end position="67"/>
    </location>
</feature>
<dbReference type="GO" id="GO:0008094">
    <property type="term" value="F:ATP-dependent activity, acting on DNA"/>
    <property type="evidence" value="ECO:0007669"/>
    <property type="project" value="TreeGrafter"/>
</dbReference>
<dbReference type="PROSITE" id="PS51194">
    <property type="entry name" value="HELICASE_CTER"/>
    <property type="match status" value="1"/>
</dbReference>
<evidence type="ECO:0000256" key="5">
    <source>
        <dbReference type="SAM" id="Phobius"/>
    </source>
</evidence>
<dbReference type="Gene3D" id="3.40.50.10810">
    <property type="entry name" value="Tandem AAA-ATPase domain"/>
    <property type="match status" value="1"/>
</dbReference>
<keyword evidence="5" id="KW-0812">Transmembrane</keyword>
<dbReference type="PANTHER" id="PTHR45626:SF51">
    <property type="entry name" value="SNF2-RELATED DOMAIN-CONTAINING PROTEIN"/>
    <property type="match status" value="1"/>
</dbReference>
<feature type="region of interest" description="Disordered" evidence="4">
    <location>
        <begin position="858"/>
        <end position="879"/>
    </location>
</feature>